<evidence type="ECO:0000313" key="2">
    <source>
        <dbReference type="EMBL" id="SFC61407.1"/>
    </source>
</evidence>
<protein>
    <submittedName>
        <fullName evidence="2">Lycopene beta-cyclase</fullName>
    </submittedName>
</protein>
<keyword evidence="3" id="KW-1185">Reference proteome</keyword>
<dbReference type="Pfam" id="PF05834">
    <property type="entry name" value="Lycopene_cycl"/>
    <property type="match status" value="1"/>
</dbReference>
<organism evidence="2 3">
    <name type="scientific">Zunongwangia mangrovi</name>
    <dbReference type="NCBI Taxonomy" id="1334022"/>
    <lineage>
        <taxon>Bacteria</taxon>
        <taxon>Pseudomonadati</taxon>
        <taxon>Bacteroidota</taxon>
        <taxon>Flavobacteriia</taxon>
        <taxon>Flavobacteriales</taxon>
        <taxon>Flavobacteriaceae</taxon>
        <taxon>Zunongwangia</taxon>
    </lineage>
</organism>
<proteinExistence type="predicted"/>
<dbReference type="InterPro" id="IPR036188">
    <property type="entry name" value="FAD/NAD-bd_sf"/>
</dbReference>
<feature type="transmembrane region" description="Helical" evidence="1">
    <location>
        <begin position="6"/>
        <end position="24"/>
    </location>
</feature>
<evidence type="ECO:0000313" key="3">
    <source>
        <dbReference type="Proteomes" id="UP000199438"/>
    </source>
</evidence>
<sequence>MLGPVYFYVIVGGGLAGLQLALRLKDDVFFKGKKIAIIDPSFNISEDKTWCFWEQGKGRWDSLISAEWKTGKFISTTNEEDLDLQPYSYKMLTSEKFFEYALAEIRKSEDLFLIEDEISKIDPVTMKAVGRKKTYNATHFFDSRIPSEYFETQDYTKIYQHFKGYHVKTETPVFDPDQFTMMDFRLTYKNSTSFTYILPFSATEALVEYTFFTPFLTEEEIYDEQLKKYLSEYLNIDTYEILNEEKGNIPMTDFPFEKNNSSKITKIGTGGGWVKGSTGYSFKHTEKKITKIIENIKSGYEPSKDLFRSKYKFYDAIFLDVLARRNEKGEQIFSKFYQKNSVEEIFAYLDEETSFAEDLKIMFSLFDPEFIVSFFKKFRL</sequence>
<keyword evidence="1" id="KW-1133">Transmembrane helix</keyword>
<gene>
    <name evidence="2" type="ORF">SAMN04487907_10661</name>
</gene>
<dbReference type="RefSeq" id="WP_092543411.1">
    <property type="nucleotide sequence ID" value="NZ_FOKV01000006.1"/>
</dbReference>
<dbReference type="OrthoDB" id="24355at2"/>
<dbReference type="AlphaFoldDB" id="A0A1I1KKS8"/>
<dbReference type="Proteomes" id="UP000199438">
    <property type="component" value="Unassembled WGS sequence"/>
</dbReference>
<name>A0A1I1KKS8_9FLAO</name>
<keyword evidence="1" id="KW-0472">Membrane</keyword>
<evidence type="ECO:0000256" key="1">
    <source>
        <dbReference type="SAM" id="Phobius"/>
    </source>
</evidence>
<dbReference type="SUPFAM" id="SSF51905">
    <property type="entry name" value="FAD/NAD(P)-binding domain"/>
    <property type="match status" value="2"/>
</dbReference>
<keyword evidence="1" id="KW-0812">Transmembrane</keyword>
<dbReference type="Gene3D" id="3.50.50.60">
    <property type="entry name" value="FAD/NAD(P)-binding domain"/>
    <property type="match status" value="1"/>
</dbReference>
<dbReference type="STRING" id="1334022.SAMN04487907_10661"/>
<accession>A0A1I1KKS8</accession>
<reference evidence="3" key="1">
    <citation type="submission" date="2016-10" db="EMBL/GenBank/DDBJ databases">
        <authorList>
            <person name="Varghese N."/>
            <person name="Submissions S."/>
        </authorList>
    </citation>
    <scope>NUCLEOTIDE SEQUENCE [LARGE SCALE GENOMIC DNA]</scope>
    <source>
        <strain evidence="3">DSM 24499</strain>
    </source>
</reference>
<dbReference type="EMBL" id="FOKV01000006">
    <property type="protein sequence ID" value="SFC61407.1"/>
    <property type="molecule type" value="Genomic_DNA"/>
</dbReference>